<keyword evidence="5 9" id="KW-0229">DNA integration</keyword>
<dbReference type="InterPro" id="IPR011010">
    <property type="entry name" value="DNA_brk_join_enz"/>
</dbReference>
<dbReference type="InterPro" id="IPR010998">
    <property type="entry name" value="Integrase_recombinase_N"/>
</dbReference>
<dbReference type="InterPro" id="IPR044068">
    <property type="entry name" value="CB"/>
</dbReference>
<evidence type="ECO:0000256" key="8">
    <source>
        <dbReference type="ARBA" id="ARBA00023306"/>
    </source>
</evidence>
<dbReference type="PANTHER" id="PTHR30349">
    <property type="entry name" value="PHAGE INTEGRASE-RELATED"/>
    <property type="match status" value="1"/>
</dbReference>
<evidence type="ECO:0000256" key="7">
    <source>
        <dbReference type="ARBA" id="ARBA00023172"/>
    </source>
</evidence>
<evidence type="ECO:0000313" key="12">
    <source>
        <dbReference type="EMBL" id="RHK52233.1"/>
    </source>
</evidence>
<evidence type="ECO:0000256" key="9">
    <source>
        <dbReference type="HAMAP-Rule" id="MF_01808"/>
    </source>
</evidence>
<keyword evidence="6 9" id="KW-0238">DNA-binding</keyword>
<dbReference type="Proteomes" id="UP000286598">
    <property type="component" value="Unassembled WGS sequence"/>
</dbReference>
<comment type="function">
    <text evidence="9">Site-specific tyrosine recombinase, which acts by catalyzing the cutting and rejoining of the recombining DNA molecules. The XerC-XerD complex is essential to convert dimers of the bacterial chromosome into monomers to permit their segregation at cell division. It also contributes to the segregational stability of plasmids.</text>
</comment>
<feature type="active site" evidence="9">
    <location>
        <position position="268"/>
    </location>
</feature>
<dbReference type="Gene3D" id="1.10.443.10">
    <property type="entry name" value="Intergrase catalytic core"/>
    <property type="match status" value="1"/>
</dbReference>
<dbReference type="InterPro" id="IPR002104">
    <property type="entry name" value="Integrase_catalytic"/>
</dbReference>
<dbReference type="InterPro" id="IPR013762">
    <property type="entry name" value="Integrase-like_cat_sf"/>
</dbReference>
<keyword evidence="7 9" id="KW-0233">DNA recombination</keyword>
<feature type="domain" description="Core-binding (CB)" evidence="11">
    <location>
        <begin position="1"/>
        <end position="86"/>
    </location>
</feature>
<dbReference type="SUPFAM" id="SSF56349">
    <property type="entry name" value="DNA breaking-rejoining enzymes"/>
    <property type="match status" value="1"/>
</dbReference>
<evidence type="ECO:0000256" key="3">
    <source>
        <dbReference type="ARBA" id="ARBA00022618"/>
    </source>
</evidence>
<dbReference type="InterPro" id="IPR050090">
    <property type="entry name" value="Tyrosine_recombinase_XerCD"/>
</dbReference>
<dbReference type="Gene3D" id="1.10.150.130">
    <property type="match status" value="1"/>
</dbReference>
<keyword evidence="8 9" id="KW-0131">Cell cycle</keyword>
<dbReference type="PANTHER" id="PTHR30349:SF77">
    <property type="entry name" value="TYROSINE RECOMBINASE XERC"/>
    <property type="match status" value="1"/>
</dbReference>
<feature type="active site" evidence="9">
    <location>
        <position position="172"/>
    </location>
</feature>
<dbReference type="GO" id="GO:0051301">
    <property type="term" value="P:cell division"/>
    <property type="evidence" value="ECO:0007669"/>
    <property type="project" value="UniProtKB-KW"/>
</dbReference>
<keyword evidence="2 9" id="KW-0963">Cytoplasm</keyword>
<evidence type="ECO:0000256" key="1">
    <source>
        <dbReference type="ARBA" id="ARBA00004496"/>
    </source>
</evidence>
<evidence type="ECO:0000256" key="2">
    <source>
        <dbReference type="ARBA" id="ARBA00022490"/>
    </source>
</evidence>
<evidence type="ECO:0000256" key="6">
    <source>
        <dbReference type="ARBA" id="ARBA00023125"/>
    </source>
</evidence>
<dbReference type="GO" id="GO:0007059">
    <property type="term" value="P:chromosome segregation"/>
    <property type="evidence" value="ECO:0007669"/>
    <property type="project" value="UniProtKB-UniRule"/>
</dbReference>
<dbReference type="GO" id="GO:0006313">
    <property type="term" value="P:DNA transposition"/>
    <property type="evidence" value="ECO:0007669"/>
    <property type="project" value="UniProtKB-UniRule"/>
</dbReference>
<evidence type="ECO:0000259" key="11">
    <source>
        <dbReference type="PROSITE" id="PS51900"/>
    </source>
</evidence>
<comment type="subcellular location">
    <subcellularLocation>
        <location evidence="1 9">Cytoplasm</location>
    </subcellularLocation>
</comment>
<dbReference type="InterPro" id="IPR004107">
    <property type="entry name" value="Integrase_SAM-like_N"/>
</dbReference>
<evidence type="ECO:0000259" key="10">
    <source>
        <dbReference type="PROSITE" id="PS51898"/>
    </source>
</evidence>
<sequence length="301" mass="35062">MQKGIDGFLDYLRYERNRSENTVESYRRDLEAFECYFSTLDSELTFATVDTDIVRDWMEYMLEQGNRATSVARRLSALKTYYRYLLARGYVEHDPAHIVYRPKTDRPLPQFVREEQMDQLLDHTEWGDTYEAQLERTIVLMFYETGMRLSELTSLNDSSVDYVRSEIRVRGKGNKQRAIPFGGELAEALRSYTALRDAEVAHKNTTALFRTQRGGRMTNPQVREIVRRQLSTVTNLKKRSPHVLRHTFATAMLNNGANIENVQKLLGHERLSTTEIYTHTSFEQLKQAYSEAHPRSGTPQE</sequence>
<comment type="caution">
    <text evidence="12">The sequence shown here is derived from an EMBL/GenBank/DDBJ whole genome shotgun (WGS) entry which is preliminary data.</text>
</comment>
<dbReference type="Pfam" id="PF02899">
    <property type="entry name" value="Phage_int_SAM_1"/>
    <property type="match status" value="1"/>
</dbReference>
<keyword evidence="4 9" id="KW-0159">Chromosome partition</keyword>
<dbReference type="EMBL" id="QRNO01000007">
    <property type="protein sequence ID" value="RHK52233.1"/>
    <property type="molecule type" value="Genomic_DNA"/>
</dbReference>
<feature type="active site" description="O-(3'-phospho-DNA)-tyrosine intermediate" evidence="9">
    <location>
        <position position="277"/>
    </location>
</feature>
<dbReference type="HAMAP" id="MF_01808">
    <property type="entry name" value="Recomb_XerC_XerD"/>
    <property type="match status" value="1"/>
</dbReference>
<organism evidence="12 13">
    <name type="scientific">Leyella stercorea</name>
    <dbReference type="NCBI Taxonomy" id="363265"/>
    <lineage>
        <taxon>Bacteria</taxon>
        <taxon>Pseudomonadati</taxon>
        <taxon>Bacteroidota</taxon>
        <taxon>Bacteroidia</taxon>
        <taxon>Bacteroidales</taxon>
        <taxon>Prevotellaceae</taxon>
        <taxon>Leyella</taxon>
    </lineage>
</organism>
<feature type="active site" evidence="9">
    <location>
        <position position="245"/>
    </location>
</feature>
<reference evidence="12 13" key="1">
    <citation type="submission" date="2018-08" db="EMBL/GenBank/DDBJ databases">
        <title>A genome reference for cultivated species of the human gut microbiota.</title>
        <authorList>
            <person name="Zou Y."/>
            <person name="Xue W."/>
            <person name="Luo G."/>
        </authorList>
    </citation>
    <scope>NUCLEOTIDE SEQUENCE [LARGE SCALE GENOMIC DNA]</scope>
    <source>
        <strain evidence="12 13">AF42-9</strain>
    </source>
</reference>
<evidence type="ECO:0000256" key="4">
    <source>
        <dbReference type="ARBA" id="ARBA00022829"/>
    </source>
</evidence>
<dbReference type="AlphaFoldDB" id="A0A415GQ91"/>
<dbReference type="GO" id="GO:0003677">
    <property type="term" value="F:DNA binding"/>
    <property type="evidence" value="ECO:0007669"/>
    <property type="project" value="UniProtKB-UniRule"/>
</dbReference>
<evidence type="ECO:0000313" key="13">
    <source>
        <dbReference type="Proteomes" id="UP000286598"/>
    </source>
</evidence>
<dbReference type="GO" id="GO:0005737">
    <property type="term" value="C:cytoplasm"/>
    <property type="evidence" value="ECO:0007669"/>
    <property type="project" value="UniProtKB-SubCell"/>
</dbReference>
<protein>
    <recommendedName>
        <fullName evidence="9">Tyrosine recombinase XerC</fullName>
    </recommendedName>
</protein>
<accession>A0A415GQ91</accession>
<proteinExistence type="inferred from homology"/>
<comment type="subunit">
    <text evidence="9">Forms a cyclic heterotetrameric complex composed of two molecules of XerC and two molecules of XerD.</text>
</comment>
<dbReference type="Pfam" id="PF00589">
    <property type="entry name" value="Phage_integrase"/>
    <property type="match status" value="1"/>
</dbReference>
<dbReference type="OrthoDB" id="9801717at2"/>
<dbReference type="GO" id="GO:0009037">
    <property type="term" value="F:tyrosine-based site-specific recombinase activity"/>
    <property type="evidence" value="ECO:0007669"/>
    <property type="project" value="UniProtKB-UniRule"/>
</dbReference>
<keyword evidence="13" id="KW-1185">Reference proteome</keyword>
<dbReference type="PROSITE" id="PS51900">
    <property type="entry name" value="CB"/>
    <property type="match status" value="1"/>
</dbReference>
<dbReference type="InterPro" id="IPR023009">
    <property type="entry name" value="Tyrosine_recombinase_XerC/XerD"/>
</dbReference>
<feature type="active site" evidence="9">
    <location>
        <position position="148"/>
    </location>
</feature>
<dbReference type="PROSITE" id="PS51898">
    <property type="entry name" value="TYR_RECOMBINASE"/>
    <property type="match status" value="1"/>
</dbReference>
<keyword evidence="3 9" id="KW-0132">Cell division</keyword>
<comment type="similarity">
    <text evidence="9">Belongs to the 'phage' integrase family. XerC subfamily.</text>
</comment>
<evidence type="ECO:0000256" key="5">
    <source>
        <dbReference type="ARBA" id="ARBA00022908"/>
    </source>
</evidence>
<name>A0A415GQ91_9BACT</name>
<gene>
    <name evidence="9" type="primary">xerC</name>
    <name evidence="12" type="ORF">DW060_02585</name>
</gene>
<feature type="domain" description="Tyr recombinase" evidence="10">
    <location>
        <begin position="107"/>
        <end position="290"/>
    </location>
</feature>
<feature type="active site" evidence="9">
    <location>
        <position position="242"/>
    </location>
</feature>